<name>A0ABS4T1P6_9MICC</name>
<organism evidence="5 6">
    <name type="scientific">Nesterenkonia lacusekhoensis</name>
    <dbReference type="NCBI Taxonomy" id="150832"/>
    <lineage>
        <taxon>Bacteria</taxon>
        <taxon>Bacillati</taxon>
        <taxon>Actinomycetota</taxon>
        <taxon>Actinomycetes</taxon>
        <taxon>Micrococcales</taxon>
        <taxon>Micrococcaceae</taxon>
        <taxon>Nesterenkonia</taxon>
    </lineage>
</organism>
<dbReference type="Proteomes" id="UP001519331">
    <property type="component" value="Unassembled WGS sequence"/>
</dbReference>
<evidence type="ECO:0000313" key="6">
    <source>
        <dbReference type="Proteomes" id="UP001519331"/>
    </source>
</evidence>
<dbReference type="InterPro" id="IPR050217">
    <property type="entry name" value="Peroxiredoxin"/>
</dbReference>
<dbReference type="Gene3D" id="3.40.30.10">
    <property type="entry name" value="Glutaredoxin"/>
    <property type="match status" value="1"/>
</dbReference>
<keyword evidence="2" id="KW-0560">Oxidoreductase</keyword>
<dbReference type="InterPro" id="IPR024706">
    <property type="entry name" value="Peroxiredoxin_AhpC-typ"/>
</dbReference>
<comment type="function">
    <text evidence="3">Thiol-specific peroxidase that catalyzes the reduction of hydrogen peroxide and organic hydroperoxides to water and alcohols, respectively. Plays a role in cell protection against oxidative stress by detoxifying peroxides.</text>
</comment>
<evidence type="ECO:0000313" key="5">
    <source>
        <dbReference type="EMBL" id="MBP2317934.1"/>
    </source>
</evidence>
<dbReference type="PANTHER" id="PTHR10681:SF128">
    <property type="entry name" value="THIOREDOXIN-DEPENDENT PEROXIDE REDUCTASE, MITOCHONDRIAL"/>
    <property type="match status" value="1"/>
</dbReference>
<protein>
    <submittedName>
        <fullName evidence="5">Peroxiredoxin</fullName>
    </submittedName>
</protein>
<evidence type="ECO:0000256" key="2">
    <source>
        <dbReference type="ARBA" id="ARBA00023002"/>
    </source>
</evidence>
<evidence type="ECO:0000256" key="3">
    <source>
        <dbReference type="ARBA" id="ARBA00037420"/>
    </source>
</evidence>
<dbReference type="InterPro" id="IPR000866">
    <property type="entry name" value="AhpC/TSA"/>
</dbReference>
<dbReference type="InterPro" id="IPR036249">
    <property type="entry name" value="Thioredoxin-like_sf"/>
</dbReference>
<keyword evidence="6" id="KW-1185">Reference proteome</keyword>
<proteinExistence type="inferred from homology"/>
<dbReference type="EMBL" id="JAGINX010000001">
    <property type="protein sequence ID" value="MBP2317934.1"/>
    <property type="molecule type" value="Genomic_DNA"/>
</dbReference>
<dbReference type="PANTHER" id="PTHR10681">
    <property type="entry name" value="THIOREDOXIN PEROXIDASE"/>
    <property type="match status" value="1"/>
</dbReference>
<feature type="domain" description="Thioredoxin" evidence="4">
    <location>
        <begin position="12"/>
        <end position="171"/>
    </location>
</feature>
<dbReference type="PROSITE" id="PS51352">
    <property type="entry name" value="THIOREDOXIN_2"/>
    <property type="match status" value="1"/>
</dbReference>
<sequence>MSSSGAEAGTLLPVGSRVPEFTARNQQGETVGSADLAGAASWVMFYPFAFSRVCGSELAQLHARWPEVQAHGVRVLAISCDPMHSLRAYAELLHDQGGGDGAEPLGFDLLSDFWPHGEISASFGAFDAGRGAAQRVSFFLDAELTVRHVQSAEFSRSRDFSEALGHLAELT</sequence>
<accession>A0ABS4T1P6</accession>
<reference evidence="5 6" key="1">
    <citation type="submission" date="2021-03" db="EMBL/GenBank/DDBJ databases">
        <title>Sequencing the genomes of 1000 actinobacteria strains.</title>
        <authorList>
            <person name="Klenk H.-P."/>
        </authorList>
    </citation>
    <scope>NUCLEOTIDE SEQUENCE [LARGE SCALE GENOMIC DNA]</scope>
    <source>
        <strain evidence="5 6">DSM 12544</strain>
    </source>
</reference>
<dbReference type="SUPFAM" id="SSF52833">
    <property type="entry name" value="Thioredoxin-like"/>
    <property type="match status" value="1"/>
</dbReference>
<comment type="caution">
    <text evidence="5">The sequence shown here is derived from an EMBL/GenBank/DDBJ whole genome shotgun (WGS) entry which is preliminary data.</text>
</comment>
<evidence type="ECO:0000256" key="1">
    <source>
        <dbReference type="ARBA" id="ARBA00009796"/>
    </source>
</evidence>
<dbReference type="RefSeq" id="WP_210048236.1">
    <property type="nucleotide sequence ID" value="NZ_JAGINX010000001.1"/>
</dbReference>
<evidence type="ECO:0000259" key="4">
    <source>
        <dbReference type="PROSITE" id="PS51352"/>
    </source>
</evidence>
<gene>
    <name evidence="5" type="ORF">JOF45_000953</name>
</gene>
<dbReference type="Pfam" id="PF00578">
    <property type="entry name" value="AhpC-TSA"/>
    <property type="match status" value="1"/>
</dbReference>
<comment type="similarity">
    <text evidence="1">Belongs to the peroxiredoxin family. AhpC/Prx1 subfamily.</text>
</comment>
<dbReference type="InterPro" id="IPR013766">
    <property type="entry name" value="Thioredoxin_domain"/>
</dbReference>
<dbReference type="PIRSF" id="PIRSF000239">
    <property type="entry name" value="AHPC"/>
    <property type="match status" value="1"/>
</dbReference>